<dbReference type="PANTHER" id="PTHR34220">
    <property type="entry name" value="SENSOR HISTIDINE KINASE YPDA"/>
    <property type="match status" value="1"/>
</dbReference>
<keyword evidence="12" id="KW-0812">Transmembrane</keyword>
<feature type="transmembrane region" description="Helical" evidence="12">
    <location>
        <begin position="25"/>
        <end position="45"/>
    </location>
</feature>
<dbReference type="EMBL" id="CP090978">
    <property type="protein sequence ID" value="UJF34955.1"/>
    <property type="molecule type" value="Genomic_DNA"/>
</dbReference>
<evidence type="ECO:0000259" key="13">
    <source>
        <dbReference type="PROSITE" id="PS50109"/>
    </source>
</evidence>
<dbReference type="EC" id="2.7.13.3" evidence="3"/>
<evidence type="ECO:0000256" key="6">
    <source>
        <dbReference type="ARBA" id="ARBA00022679"/>
    </source>
</evidence>
<evidence type="ECO:0000256" key="1">
    <source>
        <dbReference type="ARBA" id="ARBA00000085"/>
    </source>
</evidence>
<organism evidence="15 16">
    <name type="scientific">Paenibacillus hexagrammi</name>
    <dbReference type="NCBI Taxonomy" id="2908839"/>
    <lineage>
        <taxon>Bacteria</taxon>
        <taxon>Bacillati</taxon>
        <taxon>Bacillota</taxon>
        <taxon>Bacilli</taxon>
        <taxon>Bacillales</taxon>
        <taxon>Paenibacillaceae</taxon>
        <taxon>Paenibacillus</taxon>
    </lineage>
</organism>
<dbReference type="InterPro" id="IPR005467">
    <property type="entry name" value="His_kinase_dom"/>
</dbReference>
<evidence type="ECO:0000313" key="15">
    <source>
        <dbReference type="EMBL" id="UJF34955.1"/>
    </source>
</evidence>
<evidence type="ECO:0000313" key="16">
    <source>
        <dbReference type="Proteomes" id="UP001649230"/>
    </source>
</evidence>
<proteinExistence type="predicted"/>
<feature type="domain" description="HAMP" evidence="14">
    <location>
        <begin position="338"/>
        <end position="390"/>
    </location>
</feature>
<keyword evidence="5" id="KW-0597">Phosphoprotein</keyword>
<keyword evidence="11 12" id="KW-0472">Membrane</keyword>
<evidence type="ECO:0000256" key="2">
    <source>
        <dbReference type="ARBA" id="ARBA00004651"/>
    </source>
</evidence>
<reference evidence="15 16" key="1">
    <citation type="journal article" date="2024" name="Int. J. Syst. Evol. Microbiol.">
        <title>Paenibacillus hexagrammi sp. nov., a novel bacterium isolated from the gut content of Hexagrammos agrammus.</title>
        <authorList>
            <person name="Jung H.K."/>
            <person name="Kim D.G."/>
            <person name="Zin H."/>
            <person name="Park J."/>
            <person name="Jung H."/>
            <person name="Kim Y.O."/>
            <person name="Kong H.J."/>
            <person name="Kim J.W."/>
            <person name="Kim Y.S."/>
        </authorList>
    </citation>
    <scope>NUCLEOTIDE SEQUENCE [LARGE SCALE GENOMIC DNA]</scope>
    <source>
        <strain evidence="15 16">YPD9-1</strain>
    </source>
</reference>
<dbReference type="InterPro" id="IPR050640">
    <property type="entry name" value="Bact_2-comp_sensor_kinase"/>
</dbReference>
<feature type="domain" description="Histidine kinase" evidence="13">
    <location>
        <begin position="373"/>
        <end position="622"/>
    </location>
</feature>
<dbReference type="InterPro" id="IPR004358">
    <property type="entry name" value="Sig_transdc_His_kin-like_C"/>
</dbReference>
<dbReference type="SUPFAM" id="SSF55874">
    <property type="entry name" value="ATPase domain of HSP90 chaperone/DNA topoisomerase II/histidine kinase"/>
    <property type="match status" value="1"/>
</dbReference>
<evidence type="ECO:0000259" key="14">
    <source>
        <dbReference type="PROSITE" id="PS50885"/>
    </source>
</evidence>
<keyword evidence="9" id="KW-0067">ATP-binding</keyword>
<sequence length="636" mass="73518">MIKVLRKGRKQLAEMTDRVSIQTKLISAYIIIILIPIILFAWYLFNEFYKNTIQDTLKNNQYALESEKSSILNNVEIMGRAAQLAIVDRQVIDYLTNPRELDVSELVDFNLNIFPNLQRLMFNNPNIANVRLYTDNANMKEIWPVIFNENRISSRAWYQDVLARKGIVWWEVLKDEKDIMNRYDTENEATSTYVSLLREISPSGKHVGILEVDMLIDKFFQKTFSHIQDGQSQMLVIDRDMRIFGAADSPFLGHMDLDRLREEWVSHSKEDGSDFTFTAGDTPYLVLSTSIKPLDAYLLNIVSLKDSVTRIQKTRNLFIAAAIILIALMSVITYFLQSLILKKLHILRDSMKKVRRGDLNVQIDIDAGGEVGELAHHFRQMMKKMNELIVEAVNKQAATKEAELNSLKNQIDAHFLYNTLENLKMMAEVEGQFTISDALTSLGAMMRYSLKWSSDHVRLRDEIQHIQNYIAIMNIRYDDKIKLKLDIPEGYLEQEVLKMSLQPLVENAVKHGMVTDRTRRDGLVIWIRAWVSEDYMLIEVEDDGAGMTERRLRELHERMTMEDTVFDQKYGHSSSNDREGNGIGLRNVMQRITMYYGNENGIKVESKEGAYTQVRIKLPYLILSGGMSADEKSAYR</sequence>
<dbReference type="Proteomes" id="UP001649230">
    <property type="component" value="Chromosome"/>
</dbReference>
<evidence type="ECO:0000256" key="12">
    <source>
        <dbReference type="SAM" id="Phobius"/>
    </source>
</evidence>
<protein>
    <recommendedName>
        <fullName evidence="3">histidine kinase</fullName>
        <ecNumber evidence="3">2.7.13.3</ecNumber>
    </recommendedName>
</protein>
<comment type="catalytic activity">
    <reaction evidence="1">
        <text>ATP + protein L-histidine = ADP + protein N-phospho-L-histidine.</text>
        <dbReference type="EC" id="2.7.13.3"/>
    </reaction>
</comment>
<dbReference type="GO" id="GO:0016301">
    <property type="term" value="F:kinase activity"/>
    <property type="evidence" value="ECO:0007669"/>
    <property type="project" value="UniProtKB-KW"/>
</dbReference>
<dbReference type="PROSITE" id="PS50885">
    <property type="entry name" value="HAMP"/>
    <property type="match status" value="1"/>
</dbReference>
<evidence type="ECO:0000256" key="7">
    <source>
        <dbReference type="ARBA" id="ARBA00022741"/>
    </source>
</evidence>
<feature type="transmembrane region" description="Helical" evidence="12">
    <location>
        <begin position="317"/>
        <end position="341"/>
    </location>
</feature>
<dbReference type="InterPro" id="IPR003660">
    <property type="entry name" value="HAMP_dom"/>
</dbReference>
<dbReference type="InterPro" id="IPR003594">
    <property type="entry name" value="HATPase_dom"/>
</dbReference>
<dbReference type="SUPFAM" id="SSF158472">
    <property type="entry name" value="HAMP domain-like"/>
    <property type="match status" value="1"/>
</dbReference>
<gene>
    <name evidence="15" type="ORF">L0M14_07365</name>
</gene>
<dbReference type="InterPro" id="IPR036890">
    <property type="entry name" value="HATPase_C_sf"/>
</dbReference>
<keyword evidence="6" id="KW-0808">Transferase</keyword>
<evidence type="ECO:0000256" key="3">
    <source>
        <dbReference type="ARBA" id="ARBA00012438"/>
    </source>
</evidence>
<keyword evidence="16" id="KW-1185">Reference proteome</keyword>
<dbReference type="CDD" id="cd06225">
    <property type="entry name" value="HAMP"/>
    <property type="match status" value="1"/>
</dbReference>
<keyword evidence="4" id="KW-1003">Cell membrane</keyword>
<evidence type="ECO:0000256" key="10">
    <source>
        <dbReference type="ARBA" id="ARBA00023012"/>
    </source>
</evidence>
<dbReference type="Pfam" id="PF06580">
    <property type="entry name" value="His_kinase"/>
    <property type="match status" value="1"/>
</dbReference>
<dbReference type="PANTHER" id="PTHR34220:SF7">
    <property type="entry name" value="SENSOR HISTIDINE KINASE YPDA"/>
    <property type="match status" value="1"/>
</dbReference>
<evidence type="ECO:0000256" key="5">
    <source>
        <dbReference type="ARBA" id="ARBA00022553"/>
    </source>
</evidence>
<dbReference type="PROSITE" id="PS50109">
    <property type="entry name" value="HIS_KIN"/>
    <property type="match status" value="1"/>
</dbReference>
<dbReference type="Pfam" id="PF00672">
    <property type="entry name" value="HAMP"/>
    <property type="match status" value="1"/>
</dbReference>
<dbReference type="PRINTS" id="PR00344">
    <property type="entry name" value="BCTRLSENSOR"/>
</dbReference>
<dbReference type="Gene3D" id="3.30.565.10">
    <property type="entry name" value="Histidine kinase-like ATPase, C-terminal domain"/>
    <property type="match status" value="1"/>
</dbReference>
<accession>A0ABY3SN41</accession>
<dbReference type="InterPro" id="IPR010559">
    <property type="entry name" value="Sig_transdc_His_kin_internal"/>
</dbReference>
<keyword evidence="7" id="KW-0547">Nucleotide-binding</keyword>
<evidence type="ECO:0000256" key="9">
    <source>
        <dbReference type="ARBA" id="ARBA00022840"/>
    </source>
</evidence>
<keyword evidence="10" id="KW-0902">Two-component regulatory system</keyword>
<dbReference type="Pfam" id="PF02518">
    <property type="entry name" value="HATPase_c"/>
    <property type="match status" value="1"/>
</dbReference>
<keyword evidence="12" id="KW-1133">Transmembrane helix</keyword>
<name>A0ABY3SN41_9BACL</name>
<keyword evidence="8 15" id="KW-0418">Kinase</keyword>
<dbReference type="RefSeq" id="WP_235121528.1">
    <property type="nucleotide sequence ID" value="NZ_CP090978.1"/>
</dbReference>
<dbReference type="SMART" id="SM00387">
    <property type="entry name" value="HATPase_c"/>
    <property type="match status" value="1"/>
</dbReference>
<dbReference type="Gene3D" id="6.10.340.10">
    <property type="match status" value="1"/>
</dbReference>
<dbReference type="SMART" id="SM00304">
    <property type="entry name" value="HAMP"/>
    <property type="match status" value="1"/>
</dbReference>
<evidence type="ECO:0000256" key="11">
    <source>
        <dbReference type="ARBA" id="ARBA00023136"/>
    </source>
</evidence>
<evidence type="ECO:0000256" key="4">
    <source>
        <dbReference type="ARBA" id="ARBA00022475"/>
    </source>
</evidence>
<evidence type="ECO:0000256" key="8">
    <source>
        <dbReference type="ARBA" id="ARBA00022777"/>
    </source>
</evidence>
<comment type="subcellular location">
    <subcellularLocation>
        <location evidence="2">Cell membrane</location>
        <topology evidence="2">Multi-pass membrane protein</topology>
    </subcellularLocation>
</comment>